<organism evidence="1 2">
    <name type="scientific">Thermoclostridium stercorarium subsp. thermolacticum DSM 2910</name>
    <dbReference type="NCBI Taxonomy" id="1121336"/>
    <lineage>
        <taxon>Bacteria</taxon>
        <taxon>Bacillati</taxon>
        <taxon>Bacillota</taxon>
        <taxon>Clostridia</taxon>
        <taxon>Eubacteriales</taxon>
        <taxon>Oscillospiraceae</taxon>
        <taxon>Thermoclostridium</taxon>
    </lineage>
</organism>
<dbReference type="EMBL" id="CP014672">
    <property type="protein sequence ID" value="ANW98309.1"/>
    <property type="molecule type" value="Genomic_DNA"/>
</dbReference>
<accession>A0A1B1YC17</accession>
<dbReference type="AlphaFoldDB" id="A0A1B1YC17"/>
<dbReference type="Proteomes" id="UP000092971">
    <property type="component" value="Chromosome"/>
</dbReference>
<name>A0A1B1YC17_THEST</name>
<protein>
    <submittedName>
        <fullName evidence="1">Uncharacterized protein</fullName>
    </submittedName>
</protein>
<proteinExistence type="predicted"/>
<gene>
    <name evidence="1" type="ORF">CSTERTH_04285</name>
</gene>
<sequence>MYTELSSRKITENKRWNCTGRTGKKICRSCGNSSQNEKQYREQRGKSLFERAAALQKALLEEDKKETGKLYAMFSDLFGKLIDILSYLDIG</sequence>
<reference evidence="1 2" key="1">
    <citation type="submission" date="2016-02" db="EMBL/GenBank/DDBJ databases">
        <title>Comparison of Clostridium stercorarium subspecies using comparative genomics and transcriptomics.</title>
        <authorList>
            <person name="Schellenberg J."/>
            <person name="Thallinger G."/>
            <person name="Levin D.B."/>
            <person name="Zhang X."/>
            <person name="Alvare G."/>
            <person name="Fristensky B."/>
            <person name="Sparling R."/>
        </authorList>
    </citation>
    <scope>NUCLEOTIDE SEQUENCE [LARGE SCALE GENOMIC DNA]</scope>
    <source>
        <strain evidence="1 2">DSM 2910</strain>
    </source>
</reference>
<evidence type="ECO:0000313" key="1">
    <source>
        <dbReference type="EMBL" id="ANW98309.1"/>
    </source>
</evidence>
<evidence type="ECO:0000313" key="2">
    <source>
        <dbReference type="Proteomes" id="UP000092971"/>
    </source>
</evidence>